<protein>
    <submittedName>
        <fullName evidence="2">Uncharacterized protein</fullName>
    </submittedName>
</protein>
<dbReference type="PANTHER" id="PTHR36694">
    <property type="entry name" value="PASIFLORA 1, ISOFORM A-RELATED"/>
    <property type="match status" value="1"/>
</dbReference>
<feature type="transmembrane region" description="Helical" evidence="1">
    <location>
        <begin position="112"/>
        <end position="134"/>
    </location>
</feature>
<dbReference type="AlphaFoldDB" id="A0AAV2QSP9"/>
<evidence type="ECO:0000313" key="2">
    <source>
        <dbReference type="EMBL" id="CAL4093737.1"/>
    </source>
</evidence>
<gene>
    <name evidence="2" type="ORF">MNOR_LOCUS14950</name>
</gene>
<accession>A0AAV2QSP9</accession>
<feature type="transmembrane region" description="Helical" evidence="1">
    <location>
        <begin position="77"/>
        <end position="100"/>
    </location>
</feature>
<reference evidence="2 3" key="1">
    <citation type="submission" date="2024-05" db="EMBL/GenBank/DDBJ databases">
        <authorList>
            <person name="Wallberg A."/>
        </authorList>
    </citation>
    <scope>NUCLEOTIDE SEQUENCE [LARGE SCALE GENOMIC DNA]</scope>
</reference>
<keyword evidence="3" id="KW-1185">Reference proteome</keyword>
<feature type="transmembrane region" description="Helical" evidence="1">
    <location>
        <begin position="146"/>
        <end position="169"/>
    </location>
</feature>
<keyword evidence="1" id="KW-0472">Membrane</keyword>
<dbReference type="InterPro" id="IPR031720">
    <property type="entry name" value="DUF4728"/>
</dbReference>
<feature type="transmembrane region" description="Helical" evidence="1">
    <location>
        <begin position="20"/>
        <end position="50"/>
    </location>
</feature>
<evidence type="ECO:0000313" key="3">
    <source>
        <dbReference type="Proteomes" id="UP001497623"/>
    </source>
</evidence>
<dbReference type="PANTHER" id="PTHR36694:SF11">
    <property type="entry name" value="LP21121P-RELATED"/>
    <property type="match status" value="1"/>
</dbReference>
<keyword evidence="1" id="KW-0812">Transmembrane</keyword>
<proteinExistence type="predicted"/>
<comment type="caution">
    <text evidence="2">The sequence shown here is derived from an EMBL/GenBank/DDBJ whole genome shotgun (WGS) entry which is preliminary data.</text>
</comment>
<sequence length="187" mass="21581">MRLYEPKSCCNCIGIKKGSLTVSILTLIASLLNIALACSGINAFVVGFAWDMITNDVNVSVSDYEWHEKNQNRKRNFIVYAMIFQMAWNILLGVLSCLLIHGIRKDRPRLMFPFLAWSCPRIATEVIFAIFLFGLDIYMQKPYFSFDAIVFIICTCIEIYFVLVINAYYKQVKRTLSEDHHELKAEL</sequence>
<dbReference type="Proteomes" id="UP001497623">
    <property type="component" value="Unassembled WGS sequence"/>
</dbReference>
<dbReference type="EMBL" id="CAXKWB010009171">
    <property type="protein sequence ID" value="CAL4093737.1"/>
    <property type="molecule type" value="Genomic_DNA"/>
</dbReference>
<dbReference type="Pfam" id="PF15860">
    <property type="entry name" value="DUF4728"/>
    <property type="match status" value="1"/>
</dbReference>
<name>A0AAV2QSP9_MEGNR</name>
<evidence type="ECO:0000256" key="1">
    <source>
        <dbReference type="SAM" id="Phobius"/>
    </source>
</evidence>
<organism evidence="2 3">
    <name type="scientific">Meganyctiphanes norvegica</name>
    <name type="common">Northern krill</name>
    <name type="synonym">Thysanopoda norvegica</name>
    <dbReference type="NCBI Taxonomy" id="48144"/>
    <lineage>
        <taxon>Eukaryota</taxon>
        <taxon>Metazoa</taxon>
        <taxon>Ecdysozoa</taxon>
        <taxon>Arthropoda</taxon>
        <taxon>Crustacea</taxon>
        <taxon>Multicrustacea</taxon>
        <taxon>Malacostraca</taxon>
        <taxon>Eumalacostraca</taxon>
        <taxon>Eucarida</taxon>
        <taxon>Euphausiacea</taxon>
        <taxon>Euphausiidae</taxon>
        <taxon>Meganyctiphanes</taxon>
    </lineage>
</organism>
<keyword evidence="1" id="KW-1133">Transmembrane helix</keyword>